<dbReference type="PANTHER" id="PTHR36836:SF1">
    <property type="entry name" value="COLANIC ACID BIOSYNTHESIS PROTEIN WCAK"/>
    <property type="match status" value="1"/>
</dbReference>
<dbReference type="InterPro" id="IPR007345">
    <property type="entry name" value="Polysacch_pyruvyl_Trfase"/>
</dbReference>
<name>Q4K040_STREE</name>
<protein>
    <submittedName>
        <fullName evidence="2">Putative transferase</fullName>
    </submittedName>
</protein>
<reference evidence="2" key="1">
    <citation type="journal article" date="2006" name="PLoS Genet.">
        <title>Genetic analysis of the capsular biosynthetic locus from all 90 pneumococcal serotypes.</title>
        <authorList>
            <person name="Bentley S.D."/>
            <person name="Aanensen D.M."/>
            <person name="Mavroidi A."/>
            <person name="Saunders D."/>
            <person name="Rabbinowitsch E."/>
            <person name="Collins M."/>
            <person name="Donohoe K."/>
            <person name="Harris D."/>
            <person name="Murphy L."/>
            <person name="Quail M.A."/>
            <person name="Samuel G."/>
            <person name="Skovsted I.C."/>
            <person name="Kaltoft M.S."/>
            <person name="Barrell B."/>
            <person name="Reeves P.R."/>
            <person name="Parkhill J."/>
            <person name="Spratt B.G."/>
        </authorList>
    </citation>
    <scope>NUCLEOTIDE SEQUENCE</scope>
    <source>
        <strain evidence="2">Nr. 34371</strain>
    </source>
</reference>
<dbReference type="AlphaFoldDB" id="Q4K040"/>
<gene>
    <name evidence="2" type="primary">whaL</name>
    <name evidence="2" type="ORF">SPC27_0012</name>
</gene>
<feature type="domain" description="Polysaccharide pyruvyl transferase" evidence="1">
    <location>
        <begin position="12"/>
        <end position="299"/>
    </location>
</feature>
<dbReference type="EMBL" id="CR931691">
    <property type="protein sequence ID" value="CAI34009.1"/>
    <property type="molecule type" value="Genomic_DNA"/>
</dbReference>
<dbReference type="Pfam" id="PF04230">
    <property type="entry name" value="PS_pyruv_trans"/>
    <property type="match status" value="1"/>
</dbReference>
<evidence type="ECO:0000313" key="2">
    <source>
        <dbReference type="EMBL" id="CAI34009.1"/>
    </source>
</evidence>
<keyword evidence="2" id="KW-0808">Transferase</keyword>
<dbReference type="PANTHER" id="PTHR36836">
    <property type="entry name" value="COLANIC ACID BIOSYNTHESIS PROTEIN WCAK"/>
    <property type="match status" value="1"/>
</dbReference>
<evidence type="ECO:0000259" key="1">
    <source>
        <dbReference type="Pfam" id="PF04230"/>
    </source>
</evidence>
<accession>Q4K040</accession>
<sequence length="369" mass="43415">MEIFVRGFFHVNLGDDLFLYILAKRYPNHNFHVILNEEYTKVFRDEKNIIVHPYKKIRRGLDRFLINCNKDYYVEIEKKCQLNVVIGGSIFQENVDDVVARERLARMPQLNPTYILGANFGPYVTEEYRLLVKDYLTKSEDVCFRDEWSKQKFPELTKVRFAPDIVFGIQSIIPKVNEKKKRIFVSVVDCFKKAGGIKKYAPNYEAFILRCINYYNEQGYEIILSSFCKMEGDKEVIDRILEKLPSDKQSEISILNYNGENWREVVAAIQQSEKIIASRFHSMILGMVFGVSVLPIAYNKKFKQFLANFDLSHYCISVSDIDHQVPKNLNYLLFDGNTDIAEQANEHFMKLDERLMRGTLWNNEYYKNK</sequence>
<proteinExistence type="predicted"/>
<dbReference type="RefSeq" id="WP_061830631.1">
    <property type="nucleotide sequence ID" value="NZ_FDLS01000003.1"/>
</dbReference>
<dbReference type="GO" id="GO:0016740">
    <property type="term" value="F:transferase activity"/>
    <property type="evidence" value="ECO:0007669"/>
    <property type="project" value="UniProtKB-KW"/>
</dbReference>
<organism evidence="2">
    <name type="scientific">Streptococcus pneumoniae</name>
    <dbReference type="NCBI Taxonomy" id="1313"/>
    <lineage>
        <taxon>Bacteria</taxon>
        <taxon>Bacillati</taxon>
        <taxon>Bacillota</taxon>
        <taxon>Bacilli</taxon>
        <taxon>Lactobacillales</taxon>
        <taxon>Streptococcaceae</taxon>
        <taxon>Streptococcus</taxon>
    </lineage>
</organism>